<dbReference type="AlphaFoldDB" id="A0A830EDY1"/>
<organism evidence="3 4">
    <name type="scientific">Vulcanisaeta souniana JCM 11219</name>
    <dbReference type="NCBI Taxonomy" id="1293586"/>
    <lineage>
        <taxon>Archaea</taxon>
        <taxon>Thermoproteota</taxon>
        <taxon>Thermoprotei</taxon>
        <taxon>Thermoproteales</taxon>
        <taxon>Thermoproteaceae</taxon>
        <taxon>Vulcanisaeta</taxon>
    </lineage>
</organism>
<dbReference type="EMBL" id="AP026830">
    <property type="protein sequence ID" value="BDR92136.1"/>
    <property type="molecule type" value="Genomic_DNA"/>
</dbReference>
<name>A0A830EDY1_9CREN</name>
<reference evidence="3" key="2">
    <citation type="submission" date="2020-09" db="EMBL/GenBank/DDBJ databases">
        <authorList>
            <person name="Sun Q."/>
            <person name="Ohkuma M."/>
        </authorList>
    </citation>
    <scope>NUCLEOTIDE SEQUENCE</scope>
    <source>
        <strain evidence="3">JCM 11219</strain>
    </source>
</reference>
<dbReference type="Proteomes" id="UP000657075">
    <property type="component" value="Unassembled WGS sequence"/>
</dbReference>
<dbReference type="GeneID" id="76206774"/>
<evidence type="ECO:0000313" key="3">
    <source>
        <dbReference type="EMBL" id="GGI67666.1"/>
    </source>
</evidence>
<gene>
    <name evidence="3" type="ORF">GCM10007112_00790</name>
    <name evidence="2" type="ORF">Vsou_12290</name>
</gene>
<sequence length="291" mass="32822">MVGFEDLKISLSTYIMRSKRVSHQDLLKWASANKIGNVLLYLLIRELIREKKLKSSGEYVVGTMRIGGNDIKLSIPTYIEVPGEPAKAVAPVKRQTRQRTSRSSSILEVIKEERQTETRESSEIRESAPEQPSKAETPQRQEPTKVEEHGEATTEEGSTKPNETGGVSSPAINIERPENYDFSFTSTDSLVAALRRVIGEELPQNREDALKVAMAMLTYLYRYWSVGELRLKIDIAKQFGGINESTLRIEDSVLRALRKMGLVEVVEPGVVNRIKELPKDFVKVRLDSLFT</sequence>
<reference evidence="5" key="3">
    <citation type="submission" date="2022-09" db="EMBL/GenBank/DDBJ databases">
        <title>Complete genome sequence of Vulcanisaeta souniana.</title>
        <authorList>
            <person name="Kato S."/>
            <person name="Itoh T."/>
            <person name="Ohkuma M."/>
        </authorList>
    </citation>
    <scope>NUCLEOTIDE SEQUENCE [LARGE SCALE GENOMIC DNA]</scope>
    <source>
        <strain evidence="5">JCM 11219</strain>
    </source>
</reference>
<feature type="region of interest" description="Disordered" evidence="1">
    <location>
        <begin position="87"/>
        <end position="174"/>
    </location>
</feature>
<evidence type="ECO:0000313" key="5">
    <source>
        <dbReference type="Proteomes" id="UP001060771"/>
    </source>
</evidence>
<dbReference type="RefSeq" id="WP_188602226.1">
    <property type="nucleotide sequence ID" value="NZ_AP026830.1"/>
</dbReference>
<accession>A0A830EDY1</accession>
<evidence type="ECO:0000256" key="1">
    <source>
        <dbReference type="SAM" id="MobiDB-lite"/>
    </source>
</evidence>
<dbReference type="EMBL" id="BMNM01000001">
    <property type="protein sequence ID" value="GGI67666.1"/>
    <property type="molecule type" value="Genomic_DNA"/>
</dbReference>
<dbReference type="OrthoDB" id="28709at2157"/>
<dbReference type="Proteomes" id="UP001060771">
    <property type="component" value="Chromosome"/>
</dbReference>
<feature type="compositionally biased region" description="Polar residues" evidence="1">
    <location>
        <begin position="155"/>
        <end position="171"/>
    </location>
</feature>
<reference evidence="3" key="1">
    <citation type="journal article" date="2014" name="Int. J. Syst. Evol. Microbiol.">
        <title>Complete genome sequence of Corynebacterium casei LMG S-19264T (=DSM 44701T), isolated from a smear-ripened cheese.</title>
        <authorList>
            <consortium name="US DOE Joint Genome Institute (JGI-PGF)"/>
            <person name="Walter F."/>
            <person name="Albersmeier A."/>
            <person name="Kalinowski J."/>
            <person name="Ruckert C."/>
        </authorList>
    </citation>
    <scope>NUCLEOTIDE SEQUENCE</scope>
    <source>
        <strain evidence="3">JCM 11219</strain>
    </source>
</reference>
<protein>
    <submittedName>
        <fullName evidence="3">Uncharacterized protein</fullName>
    </submittedName>
</protein>
<reference evidence="2" key="4">
    <citation type="journal article" date="2023" name="Microbiol. Resour. Announc.">
        <title>Complete Genome Sequence of Vulcanisaeta souniana Strain IC-059, a Hyperthermophilic Archaeon Isolated from Hot Spring Water in Japan.</title>
        <authorList>
            <person name="Kato S."/>
            <person name="Itoh T."/>
            <person name="Wu L."/>
            <person name="Ma J."/>
            <person name="Ohkuma M."/>
        </authorList>
    </citation>
    <scope>NUCLEOTIDE SEQUENCE</scope>
    <source>
        <strain evidence="2">JCM 11219</strain>
    </source>
</reference>
<evidence type="ECO:0000313" key="4">
    <source>
        <dbReference type="Proteomes" id="UP000657075"/>
    </source>
</evidence>
<evidence type="ECO:0000313" key="2">
    <source>
        <dbReference type="EMBL" id="BDR92136.1"/>
    </source>
</evidence>
<keyword evidence="5" id="KW-1185">Reference proteome</keyword>
<feature type="compositionally biased region" description="Basic and acidic residues" evidence="1">
    <location>
        <begin position="109"/>
        <end position="128"/>
    </location>
</feature>
<proteinExistence type="predicted"/>
<feature type="compositionally biased region" description="Basic and acidic residues" evidence="1">
    <location>
        <begin position="137"/>
        <end position="152"/>
    </location>
</feature>